<evidence type="ECO:0000256" key="1">
    <source>
        <dbReference type="ARBA" id="ARBA00022729"/>
    </source>
</evidence>
<feature type="chain" id="PRO_5045948676" description="Outer membrane protein beta-barrel domain-containing protein" evidence="2">
    <location>
        <begin position="24"/>
        <end position="167"/>
    </location>
</feature>
<dbReference type="Pfam" id="PF13505">
    <property type="entry name" value="OMP_b-brl"/>
    <property type="match status" value="1"/>
</dbReference>
<keyword evidence="1 2" id="KW-0732">Signal</keyword>
<feature type="domain" description="Outer membrane protein beta-barrel" evidence="3">
    <location>
        <begin position="20"/>
        <end position="165"/>
    </location>
</feature>
<dbReference type="SUPFAM" id="SSF56925">
    <property type="entry name" value="OMPA-like"/>
    <property type="match status" value="1"/>
</dbReference>
<gene>
    <name evidence="4" type="ORF">GCM10007878_04340</name>
</gene>
<dbReference type="EMBL" id="BSOR01000008">
    <property type="protein sequence ID" value="GLR62999.1"/>
    <property type="molecule type" value="Genomic_DNA"/>
</dbReference>
<evidence type="ECO:0000256" key="2">
    <source>
        <dbReference type="SAM" id="SignalP"/>
    </source>
</evidence>
<organism evidence="4 5">
    <name type="scientific">Marinospirillum insulare</name>
    <dbReference type="NCBI Taxonomy" id="217169"/>
    <lineage>
        <taxon>Bacteria</taxon>
        <taxon>Pseudomonadati</taxon>
        <taxon>Pseudomonadota</taxon>
        <taxon>Gammaproteobacteria</taxon>
        <taxon>Oceanospirillales</taxon>
        <taxon>Oceanospirillaceae</taxon>
        <taxon>Marinospirillum</taxon>
    </lineage>
</organism>
<dbReference type="Proteomes" id="UP001156682">
    <property type="component" value="Unassembled WGS sequence"/>
</dbReference>
<feature type="signal peptide" evidence="2">
    <location>
        <begin position="1"/>
        <end position="23"/>
    </location>
</feature>
<evidence type="ECO:0000259" key="3">
    <source>
        <dbReference type="Pfam" id="PF13505"/>
    </source>
</evidence>
<dbReference type="RefSeq" id="WP_027850607.1">
    <property type="nucleotide sequence ID" value="NZ_BSOR01000008.1"/>
</dbReference>
<accession>A0ABQ5ZYP8</accession>
<reference evidence="5" key="1">
    <citation type="journal article" date="2019" name="Int. J. Syst. Evol. Microbiol.">
        <title>The Global Catalogue of Microorganisms (GCM) 10K type strain sequencing project: providing services to taxonomists for standard genome sequencing and annotation.</title>
        <authorList>
            <consortium name="The Broad Institute Genomics Platform"/>
            <consortium name="The Broad Institute Genome Sequencing Center for Infectious Disease"/>
            <person name="Wu L."/>
            <person name="Ma J."/>
        </authorList>
    </citation>
    <scope>NUCLEOTIDE SEQUENCE [LARGE SCALE GENOMIC DNA]</scope>
    <source>
        <strain evidence="5">NBRC 100033</strain>
    </source>
</reference>
<dbReference type="InterPro" id="IPR011250">
    <property type="entry name" value="OMP/PagP_B-barrel"/>
</dbReference>
<dbReference type="Gene3D" id="2.40.160.20">
    <property type="match status" value="1"/>
</dbReference>
<sequence length="167" mass="18403">MFRWLPAVLVGCLLLPNAGQIYAYDDYSEIHGYVSGGLHHWTSDDSSAEGLKIRFGQQLTSFIGAEAQFAIGGEDSETEVSLDRLFGIYGKFGLPLGMFTPYAKLGMTSASLKAADESTSEFEMSYGVGSEFNLTSRFYVDLEYMVYLDTADLELEGFTFGIGYKLP</sequence>
<comment type="caution">
    <text evidence="4">The sequence shown here is derived from an EMBL/GenBank/DDBJ whole genome shotgun (WGS) entry which is preliminary data.</text>
</comment>
<keyword evidence="5" id="KW-1185">Reference proteome</keyword>
<evidence type="ECO:0000313" key="4">
    <source>
        <dbReference type="EMBL" id="GLR62999.1"/>
    </source>
</evidence>
<proteinExistence type="predicted"/>
<dbReference type="InterPro" id="IPR027385">
    <property type="entry name" value="Beta-barrel_OMP"/>
</dbReference>
<protein>
    <recommendedName>
        <fullName evidence="3">Outer membrane protein beta-barrel domain-containing protein</fullName>
    </recommendedName>
</protein>
<name>A0ABQ5ZYP8_9GAMM</name>
<evidence type="ECO:0000313" key="5">
    <source>
        <dbReference type="Proteomes" id="UP001156682"/>
    </source>
</evidence>